<evidence type="ECO:0000313" key="2">
    <source>
        <dbReference type="EMBL" id="SDU68992.1"/>
    </source>
</evidence>
<dbReference type="AlphaFoldDB" id="A0A1H2KK94"/>
<dbReference type="EMBL" id="FNLM01000034">
    <property type="protein sequence ID" value="SDU68992.1"/>
    <property type="molecule type" value="Genomic_DNA"/>
</dbReference>
<gene>
    <name evidence="2" type="ORF">SAMN04488548_1343344</name>
</gene>
<feature type="region of interest" description="Disordered" evidence="1">
    <location>
        <begin position="1"/>
        <end position="64"/>
    </location>
</feature>
<protein>
    <submittedName>
        <fullName evidence="2">Uncharacterized protein</fullName>
    </submittedName>
</protein>
<name>A0A1H2KK94_9ACTN</name>
<evidence type="ECO:0000256" key="1">
    <source>
        <dbReference type="SAM" id="MobiDB-lite"/>
    </source>
</evidence>
<sequence>MVHGVGGDPAGETGYGHRTRFTDGPALPAHGTGREMQESAGVTARPGETELPVAGPRRRRGGRPVGFRASRWFELQESSPGEVPRIGHHLPVGELLDERDRLAAGGQGTGRANQQGIDPVGRGEQQDALPRAGDIEDSAQRDQWVGRTGEADRRTPGGDGPLTRVAARLVTAVFPLTTTT</sequence>
<accession>A0A1H2KK94</accession>
<reference evidence="2 3" key="1">
    <citation type="submission" date="2016-10" db="EMBL/GenBank/DDBJ databases">
        <authorList>
            <person name="de Groot N.N."/>
        </authorList>
    </citation>
    <scope>NUCLEOTIDE SEQUENCE [LARGE SCALE GENOMIC DNA]</scope>
    <source>
        <strain evidence="2 3">DSM 44215</strain>
    </source>
</reference>
<dbReference type="Proteomes" id="UP000183180">
    <property type="component" value="Unassembled WGS sequence"/>
</dbReference>
<proteinExistence type="predicted"/>
<feature type="region of interest" description="Disordered" evidence="1">
    <location>
        <begin position="102"/>
        <end position="164"/>
    </location>
</feature>
<organism evidence="2 3">
    <name type="scientific">Gordonia westfalica</name>
    <dbReference type="NCBI Taxonomy" id="158898"/>
    <lineage>
        <taxon>Bacteria</taxon>
        <taxon>Bacillati</taxon>
        <taxon>Actinomycetota</taxon>
        <taxon>Actinomycetes</taxon>
        <taxon>Mycobacteriales</taxon>
        <taxon>Gordoniaceae</taxon>
        <taxon>Gordonia</taxon>
    </lineage>
</organism>
<evidence type="ECO:0000313" key="3">
    <source>
        <dbReference type="Proteomes" id="UP000183180"/>
    </source>
</evidence>
<dbReference type="STRING" id="158898.SAMN04488548_1343344"/>